<evidence type="ECO:0000256" key="10">
    <source>
        <dbReference type="ARBA" id="ARBA00022694"/>
    </source>
</evidence>
<dbReference type="InterPro" id="IPR003347">
    <property type="entry name" value="JmjC_dom"/>
</dbReference>
<organism evidence="18 19">
    <name type="scientific">Coleophoma cylindrospora</name>
    <dbReference type="NCBI Taxonomy" id="1849047"/>
    <lineage>
        <taxon>Eukaryota</taxon>
        <taxon>Fungi</taxon>
        <taxon>Dikarya</taxon>
        <taxon>Ascomycota</taxon>
        <taxon>Pezizomycotina</taxon>
        <taxon>Leotiomycetes</taxon>
        <taxon>Helotiales</taxon>
        <taxon>Dermateaceae</taxon>
        <taxon>Coleophoma</taxon>
    </lineage>
</organism>
<sequence length="1045" mass="116925">MLVQEQSEVGGPPGAKVKGSLKPKIKAKAQLHDDSVMGTNNSSIVSKRSVERIYFPDEPHFFRYFVKKPQRRAPLINRGYWLRMKAIDHVVYQFLKLKSEKPKVVINLGCGYDPLPWQTISRYPEVCQDVKFIDIDYKDLMLKKRDVVMKTLELNSMFSNLEAGNNGDVLLRSDQYLQLGCDLRDLPRLDQALRSVIDTDACQILFVSEVAITYMPSDAVDALIKWTSALPQAQFCLLEQLLPNGIEHPFAQTMMAHFNKLTTPLGSVEKYPTVAHQEQRFRSLGWSKASARNLWDLWGAPEFMDSSERQKLDEVEPFDEWEEFALFGTHYYVLVAKTENFEGSGLTPGFEHEMRQESLSSTESLSEVDITYNGYPKSQGYRRFAAPFECKSSNNKQSCIGNFAGMGLNTRVSGYDVYTTCDQKISESSVGHQKIPSSRMCHTLTELGDTGALLIGGRTSPDNALSDCWLYHKYLDIWERVEDLPQPRYRHSAVCIGPGLVLVTGGRSNSINILADQLVWSRASGWVPCTTISPTIPPPTYGSTLICFQSFDPVEATGCLAGGIAADGLVQNQVWTWKVEKASNSTYNISFDLQIEAELPTQKLSTSLARFGASVVPHNDQIYIVGGIIKNDLLADDHQVCRLNRDLTCSFVKLSLGDDCPKPLLVGVSAMSCDNSILIMGGSAVCFSFGTFWNKGCYTLSLLNEVQKTSTEDTSTRRLAWQYSSTVDAAKPAKQAHELPTIDQPQDIVTIPRRKLNSVDDFQNVLGAGKPVLFEGLDIGPCKEKWTSEYLKDQVGPDRMVVVHQASTEHMDFKTKNFAYVSKSFGDFIDNIERGEKLYLRSLSAEKPSELPANIENDFPTLAKDFRLPPELDFVAKNAHSSPLRLSGPVIMWLHYDVMANVLCQVRGSKRLLLFPPSDVKYFEFEPGASSSSINVFDNLGGPKMARTHPHEVVMNPGDVLFLPPLWLHTTSPASGVSIAVNVFFRNLQSGYAAGKDVYGNRDLQVYEKGRQDITKIIKSFDGCSPDVREFYLQRLADEFQQKSS</sequence>
<dbReference type="GO" id="GO:0008175">
    <property type="term" value="F:tRNA methyltransferase activity"/>
    <property type="evidence" value="ECO:0007669"/>
    <property type="project" value="TreeGrafter"/>
</dbReference>
<name>A0A3D8RM34_9HELO</name>
<dbReference type="OrthoDB" id="47172at2759"/>
<evidence type="ECO:0000256" key="7">
    <source>
        <dbReference type="ARBA" id="ARBA00022603"/>
    </source>
</evidence>
<evidence type="ECO:0000256" key="4">
    <source>
        <dbReference type="ARBA" id="ARBA00012155"/>
    </source>
</evidence>
<evidence type="ECO:0000256" key="3">
    <source>
        <dbReference type="ARBA" id="ARBA00010703"/>
    </source>
</evidence>
<evidence type="ECO:0000256" key="6">
    <source>
        <dbReference type="ARBA" id="ARBA00018045"/>
    </source>
</evidence>
<dbReference type="SUPFAM" id="SSF53335">
    <property type="entry name" value="S-adenosyl-L-methionine-dependent methyltransferases"/>
    <property type="match status" value="1"/>
</dbReference>
<feature type="domain" description="JmjC" evidence="17">
    <location>
        <begin position="848"/>
        <end position="1002"/>
    </location>
</feature>
<proteinExistence type="inferred from homology"/>
<dbReference type="PANTHER" id="PTHR46529:SF1">
    <property type="entry name" value="TRNA WYBUTOSINE-SYNTHESIZING PROTEIN 4"/>
    <property type="match status" value="1"/>
</dbReference>
<dbReference type="SUPFAM" id="SSF50965">
    <property type="entry name" value="Galactose oxidase, central domain"/>
    <property type="match status" value="1"/>
</dbReference>
<dbReference type="FunFam" id="2.60.120.650:FF:000043">
    <property type="entry name" value="tRNA wybutosine-synthesizing protein 4"/>
    <property type="match status" value="1"/>
</dbReference>
<evidence type="ECO:0000256" key="15">
    <source>
        <dbReference type="ARBA" id="ARBA00049250"/>
    </source>
</evidence>
<keyword evidence="19" id="KW-1185">Reference proteome</keyword>
<evidence type="ECO:0000256" key="9">
    <source>
        <dbReference type="ARBA" id="ARBA00022691"/>
    </source>
</evidence>
<dbReference type="Gene3D" id="2.60.120.650">
    <property type="entry name" value="Cupin"/>
    <property type="match status" value="1"/>
</dbReference>
<feature type="region of interest" description="Disordered" evidence="16">
    <location>
        <begin position="1"/>
        <end position="21"/>
    </location>
</feature>
<dbReference type="InterPro" id="IPR015915">
    <property type="entry name" value="Kelch-typ_b-propeller"/>
</dbReference>
<dbReference type="InterPro" id="IPR029063">
    <property type="entry name" value="SAM-dependent_MTases_sf"/>
</dbReference>
<evidence type="ECO:0000256" key="5">
    <source>
        <dbReference type="ARBA" id="ARBA00012779"/>
    </source>
</evidence>
<dbReference type="EC" id="2.3.1.231" evidence="4"/>
<dbReference type="Proteomes" id="UP000256645">
    <property type="component" value="Unassembled WGS sequence"/>
</dbReference>
<dbReference type="Pfam" id="PF13418">
    <property type="entry name" value="Beta-prop_TYW4"/>
    <property type="match status" value="1"/>
</dbReference>
<evidence type="ECO:0000313" key="18">
    <source>
        <dbReference type="EMBL" id="RDW75113.1"/>
    </source>
</evidence>
<dbReference type="SMART" id="SM00558">
    <property type="entry name" value="JmjC"/>
    <property type="match status" value="1"/>
</dbReference>
<dbReference type="EMBL" id="PDLM01000006">
    <property type="protein sequence ID" value="RDW75113.1"/>
    <property type="molecule type" value="Genomic_DNA"/>
</dbReference>
<dbReference type="InterPro" id="IPR041667">
    <property type="entry name" value="Cupin_8"/>
</dbReference>
<evidence type="ECO:0000313" key="19">
    <source>
        <dbReference type="Proteomes" id="UP000256645"/>
    </source>
</evidence>
<keyword evidence="7" id="KW-0489">Methyltransferase</keyword>
<keyword evidence="8" id="KW-0808">Transferase</keyword>
<dbReference type="Gene3D" id="3.40.50.150">
    <property type="entry name" value="Vaccinia Virus protein VP39"/>
    <property type="match status" value="1"/>
</dbReference>
<dbReference type="InterPro" id="IPR007213">
    <property type="entry name" value="Ppm1/Ppm2/Tcmp"/>
</dbReference>
<dbReference type="SUPFAM" id="SSF51197">
    <property type="entry name" value="Clavaminate synthase-like"/>
    <property type="match status" value="1"/>
</dbReference>
<comment type="function">
    <text evidence="11">Probable S-adenosyl-L-methionine-dependent methyltransferase that acts as a component of the wybutosine biosynthesis pathway. Wybutosine is a hyper modified guanosine with a tricyclic base found at the 3'-position adjacent to the anticodon of eukaryotic phenylalanine tRNA. May methylate the carboxyl group of leucine residues to form alpha-leucine ester residues.</text>
</comment>
<comment type="similarity">
    <text evidence="3">Belongs to the methyltransferase superfamily. LCMT family.</text>
</comment>
<reference evidence="18 19" key="1">
    <citation type="journal article" date="2018" name="IMA Fungus">
        <title>IMA Genome-F 9: Draft genome sequence of Annulohypoxylon stygium, Aspergillus mulundensis, Berkeleyomyces basicola (syn. Thielaviopsis basicola), Ceratocystis smalleyi, two Cercospora beticola strains, Coleophoma cylindrospora, Fusarium fracticaudum, Phialophora cf. hyalina, and Morchella septimelata.</title>
        <authorList>
            <person name="Wingfield B.D."/>
            <person name="Bills G.F."/>
            <person name="Dong Y."/>
            <person name="Huang W."/>
            <person name="Nel W.J."/>
            <person name="Swalarsk-Parry B.S."/>
            <person name="Vaghefi N."/>
            <person name="Wilken P.M."/>
            <person name="An Z."/>
            <person name="de Beer Z.W."/>
            <person name="De Vos L."/>
            <person name="Chen L."/>
            <person name="Duong T.A."/>
            <person name="Gao Y."/>
            <person name="Hammerbacher A."/>
            <person name="Kikkert J.R."/>
            <person name="Li Y."/>
            <person name="Li H."/>
            <person name="Li K."/>
            <person name="Li Q."/>
            <person name="Liu X."/>
            <person name="Ma X."/>
            <person name="Naidoo K."/>
            <person name="Pethybridge S.J."/>
            <person name="Sun J."/>
            <person name="Steenkamp E.T."/>
            <person name="van der Nest M.A."/>
            <person name="van Wyk S."/>
            <person name="Wingfield M.J."/>
            <person name="Xiong C."/>
            <person name="Yue Q."/>
            <person name="Zhang X."/>
        </authorList>
    </citation>
    <scope>NUCLEOTIDE SEQUENCE [LARGE SCALE GENOMIC DNA]</scope>
    <source>
        <strain evidence="18 19">BP6252</strain>
    </source>
</reference>
<dbReference type="EC" id="2.1.1.290" evidence="5"/>
<dbReference type="UniPathway" id="UPA00375"/>
<comment type="caution">
    <text evidence="18">The sequence shown here is derived from an EMBL/GenBank/DDBJ whole genome shotgun (WGS) entry which is preliminary data.</text>
</comment>
<accession>A0A3D8RM34</accession>
<evidence type="ECO:0000256" key="16">
    <source>
        <dbReference type="SAM" id="MobiDB-lite"/>
    </source>
</evidence>
<dbReference type="Gene3D" id="6.10.140.1470">
    <property type="match status" value="1"/>
</dbReference>
<comment type="pathway">
    <text evidence="2">tRNA modification; wybutosine-tRNA(Phe) biosynthesis.</text>
</comment>
<dbReference type="GO" id="GO:0030488">
    <property type="term" value="P:tRNA methylation"/>
    <property type="evidence" value="ECO:0007669"/>
    <property type="project" value="TreeGrafter"/>
</dbReference>
<evidence type="ECO:0000256" key="13">
    <source>
        <dbReference type="ARBA" id="ARBA00030231"/>
    </source>
</evidence>
<evidence type="ECO:0000256" key="11">
    <source>
        <dbReference type="ARBA" id="ARBA00025588"/>
    </source>
</evidence>
<dbReference type="GO" id="GO:0031591">
    <property type="term" value="P:wybutosine biosynthetic process"/>
    <property type="evidence" value="ECO:0007669"/>
    <property type="project" value="TreeGrafter"/>
</dbReference>
<dbReference type="PANTHER" id="PTHR46529">
    <property type="entry name" value="TRNA WYBUTOSINE-SYNTHESIZING PROTEIN 4"/>
    <property type="match status" value="1"/>
</dbReference>
<keyword evidence="10" id="KW-0819">tRNA processing</keyword>
<dbReference type="Pfam" id="PF04072">
    <property type="entry name" value="LCM"/>
    <property type="match status" value="1"/>
</dbReference>
<dbReference type="STRING" id="1849047.A0A3D8RM34"/>
<evidence type="ECO:0000256" key="12">
    <source>
        <dbReference type="ARBA" id="ARBA00029750"/>
    </source>
</evidence>
<dbReference type="PROSITE" id="PS51184">
    <property type="entry name" value="JMJC"/>
    <property type="match status" value="1"/>
</dbReference>
<evidence type="ECO:0000256" key="2">
    <source>
        <dbReference type="ARBA" id="ARBA00004797"/>
    </source>
</evidence>
<comment type="catalytic activity">
    <reaction evidence="15">
        <text>7-[(3S)-(3-amino-3-methoxycarbonyl)propyl]wyosine(37) in tRNA(Phe) + S-adenosyl-L-methionine + CO2 = wybutosine(37) in tRNA(Phe) + S-adenosyl-L-homocysteine + 2 H(+)</text>
        <dbReference type="Rhea" id="RHEA:37119"/>
        <dbReference type="Rhea" id="RHEA-COMP:11844"/>
        <dbReference type="Rhea" id="RHEA-COMP:11847"/>
        <dbReference type="ChEBI" id="CHEBI:15378"/>
        <dbReference type="ChEBI" id="CHEBI:16526"/>
        <dbReference type="ChEBI" id="CHEBI:57856"/>
        <dbReference type="ChEBI" id="CHEBI:59789"/>
        <dbReference type="ChEBI" id="CHEBI:73544"/>
        <dbReference type="ChEBI" id="CHEBI:74275"/>
        <dbReference type="EC" id="2.3.1.231"/>
    </reaction>
</comment>
<evidence type="ECO:0000256" key="1">
    <source>
        <dbReference type="ARBA" id="ARBA00001806"/>
    </source>
</evidence>
<comment type="catalytic activity">
    <reaction evidence="1">
        <text>7-[(3S)-3-amino-3-carboxypropyl]wyosine(37) in tRNA(Phe) + S-adenosyl-L-methionine = 7-[(3S)-(3-amino-3-methoxycarbonyl)propyl]wyosine(37) in tRNA(Phe) + S-adenosyl-L-homocysteine</text>
        <dbReference type="Rhea" id="RHEA:36903"/>
        <dbReference type="Rhea" id="RHEA-COMP:10379"/>
        <dbReference type="Rhea" id="RHEA-COMP:11844"/>
        <dbReference type="ChEBI" id="CHEBI:57856"/>
        <dbReference type="ChEBI" id="CHEBI:59789"/>
        <dbReference type="ChEBI" id="CHEBI:73543"/>
        <dbReference type="ChEBI" id="CHEBI:74275"/>
        <dbReference type="EC" id="2.1.1.290"/>
    </reaction>
</comment>
<dbReference type="Pfam" id="PF13621">
    <property type="entry name" value="Cupin_8"/>
    <property type="match status" value="1"/>
</dbReference>
<evidence type="ECO:0000259" key="17">
    <source>
        <dbReference type="PROSITE" id="PS51184"/>
    </source>
</evidence>
<evidence type="ECO:0000256" key="14">
    <source>
        <dbReference type="ARBA" id="ARBA00030847"/>
    </source>
</evidence>
<dbReference type="Gene3D" id="2.120.10.80">
    <property type="entry name" value="Kelch-type beta propeller"/>
    <property type="match status" value="1"/>
</dbReference>
<dbReference type="AlphaFoldDB" id="A0A3D8RM34"/>
<gene>
    <name evidence="18" type="ORF">BP6252_06255</name>
</gene>
<dbReference type="InterPro" id="IPR011043">
    <property type="entry name" value="Gal_Oxase/kelch_b-propeller"/>
</dbReference>
<keyword evidence="9" id="KW-0949">S-adenosyl-L-methionine</keyword>
<protein>
    <recommendedName>
        <fullName evidence="6">tRNA wybutosine-synthesizing protein 4</fullName>
        <ecNumber evidence="5">2.1.1.290</ecNumber>
        <ecNumber evidence="4">2.3.1.231</ecNumber>
    </recommendedName>
    <alternativeName>
        <fullName evidence="13">Leucine carboxyl methyltransferase 2</fullName>
    </alternativeName>
    <alternativeName>
        <fullName evidence="14">tRNA(Phe) (7-(3-amino-3-(methoxycarbonyl)propyl)wyosine(37)-N)-methoxycarbonyltransferase</fullName>
    </alternativeName>
    <alternativeName>
        <fullName evidence="12">tRNA(Phe) (7-(3-amino-3-carboxypropyl)wyosine(37)-O)-methyltransferase</fullName>
    </alternativeName>
</protein>
<evidence type="ECO:0000256" key="8">
    <source>
        <dbReference type="ARBA" id="ARBA00022679"/>
    </source>
</evidence>